<dbReference type="AlphaFoldDB" id="A0AAV7LEQ4"/>
<accession>A0AAV7LEQ4</accession>
<organism evidence="1 2">
    <name type="scientific">Pleurodeles waltl</name>
    <name type="common">Iberian ribbed newt</name>
    <dbReference type="NCBI Taxonomy" id="8319"/>
    <lineage>
        <taxon>Eukaryota</taxon>
        <taxon>Metazoa</taxon>
        <taxon>Chordata</taxon>
        <taxon>Craniata</taxon>
        <taxon>Vertebrata</taxon>
        <taxon>Euteleostomi</taxon>
        <taxon>Amphibia</taxon>
        <taxon>Batrachia</taxon>
        <taxon>Caudata</taxon>
        <taxon>Salamandroidea</taxon>
        <taxon>Salamandridae</taxon>
        <taxon>Pleurodelinae</taxon>
        <taxon>Pleurodeles</taxon>
    </lineage>
</organism>
<evidence type="ECO:0000313" key="1">
    <source>
        <dbReference type="EMBL" id="KAJ1089484.1"/>
    </source>
</evidence>
<comment type="caution">
    <text evidence="1">The sequence shown here is derived from an EMBL/GenBank/DDBJ whole genome shotgun (WGS) entry which is preliminary data.</text>
</comment>
<sequence length="66" mass="7036">MSALDRQSGGPGAAQPPMACLLHDSARRAIEGAGKRLGLDTGRTQSVCWSKEVRRDKVADGRSDLQ</sequence>
<dbReference type="EMBL" id="JANPWB010000015">
    <property type="protein sequence ID" value="KAJ1089484.1"/>
    <property type="molecule type" value="Genomic_DNA"/>
</dbReference>
<gene>
    <name evidence="1" type="ORF">NDU88_002635</name>
</gene>
<reference evidence="1" key="1">
    <citation type="journal article" date="2022" name="bioRxiv">
        <title>Sequencing and chromosome-scale assembly of the giantPleurodeles waltlgenome.</title>
        <authorList>
            <person name="Brown T."/>
            <person name="Elewa A."/>
            <person name="Iarovenko S."/>
            <person name="Subramanian E."/>
            <person name="Araus A.J."/>
            <person name="Petzold A."/>
            <person name="Susuki M."/>
            <person name="Suzuki K.-i.T."/>
            <person name="Hayashi T."/>
            <person name="Toyoda A."/>
            <person name="Oliveira C."/>
            <person name="Osipova E."/>
            <person name="Leigh N.D."/>
            <person name="Simon A."/>
            <person name="Yun M.H."/>
        </authorList>
    </citation>
    <scope>NUCLEOTIDE SEQUENCE</scope>
    <source>
        <strain evidence="1">20211129_DDA</strain>
        <tissue evidence="1">Liver</tissue>
    </source>
</reference>
<keyword evidence="2" id="KW-1185">Reference proteome</keyword>
<evidence type="ECO:0000313" key="2">
    <source>
        <dbReference type="Proteomes" id="UP001066276"/>
    </source>
</evidence>
<dbReference type="Proteomes" id="UP001066276">
    <property type="component" value="Chromosome 11"/>
</dbReference>
<proteinExistence type="predicted"/>
<name>A0AAV7LEQ4_PLEWA</name>
<protein>
    <submittedName>
        <fullName evidence="1">Uncharacterized protein</fullName>
    </submittedName>
</protein>